<comment type="similarity">
    <text evidence="1">Belongs to the JAKMIP family.</text>
</comment>
<feature type="region of interest" description="Disordered" evidence="4">
    <location>
        <begin position="251"/>
        <end position="277"/>
    </location>
</feature>
<sequence length="817" mass="94532">MSAPHPKKTRGKERTEVMGDFAQTANEEFRNKLMDLQIEMQQEKGKVSKLRERLQEQRQARELEQHKHTVVLTDLRAKLHEEKLRELAAAREALARQHELELARTIKIRDGEVQRLQGLVHALRDGAADKLKSALLGEAREEARRSFDGERLRLQQEVGWPGARKQVEEALSNTLQADKAKAADLRTAYQQHQDEINRIKRDCERDIRRVMDELKGKDRVVSALERELGVQAGYAQKLQLQKEALDEQLGHVREAERHHSSPKREVAPALGDTSDYLNNQDVEDIRDARRSQLKIAELHSVTRKLEDRNTLLADERNELLKRVRESESQMKPLLDKYKRMSKKNNDLLQTLQRMEEKLKNLSRENAEMQLKRPTSLTDLSQAHEEQEVEFLKLQVAEQQGIIDELTQECDRLMLCKKTRRKPLKLPPKRHVVETYFGFDEESVDSETSSLTSYNTDLTDCTPATPEEDLEDGVSREESELRFRQLTREYQALQRAYALLQEQTGGSHDAERVNREQLQADLIGCQAKIADLEKALAERGQDSKWVEEKQYLIRTNQELHDKQAEWKLQAAVQDSRDQNELLEFRVLELEEREHRLPAMGFHMTTFPENSNSALQIFCHQEGIKDVVIPDLMKKLDILGDNGNLRNEEQIVVIQAGMVLSMCEKVSLSFSNNIGTLLHCWSKQKGFMEEELDYRKQALDQAYMRIAELEATLYSALQQEPGGRAVAESLSDRQREELGLAVDKLRRQILRQSRQYDSQILQERLKLLQQAQQVRKGLNLQPPQRKDTEGRSTNQLMWSGQRFTIVPLARCHGSGIFLI</sequence>
<keyword evidence="7" id="KW-1185">Reference proteome</keyword>
<feature type="domain" description="Janus kinase and microtubule-interacting protein C-terminal" evidence="5">
    <location>
        <begin position="410"/>
        <end position="598"/>
    </location>
</feature>
<dbReference type="InterPro" id="IPR024836">
    <property type="entry name" value="JAKMIP"/>
</dbReference>
<protein>
    <recommendedName>
        <fullName evidence="5">Janus kinase and microtubule-interacting protein C-terminal domain-containing protein</fullName>
    </recommendedName>
</protein>
<gene>
    <name evidence="6" type="primary">JAKMIP1</name>
</gene>
<organism evidence="6 7">
    <name type="scientific">Oncorhynchus tshawytscha</name>
    <name type="common">Chinook salmon</name>
    <name type="synonym">Salmo tshawytscha</name>
    <dbReference type="NCBI Taxonomy" id="74940"/>
    <lineage>
        <taxon>Eukaryota</taxon>
        <taxon>Metazoa</taxon>
        <taxon>Chordata</taxon>
        <taxon>Craniata</taxon>
        <taxon>Vertebrata</taxon>
        <taxon>Euteleostomi</taxon>
        <taxon>Actinopterygii</taxon>
        <taxon>Neopterygii</taxon>
        <taxon>Teleostei</taxon>
        <taxon>Protacanthopterygii</taxon>
        <taxon>Salmoniformes</taxon>
        <taxon>Salmonidae</taxon>
        <taxon>Salmoninae</taxon>
        <taxon>Oncorhynchus</taxon>
    </lineage>
</organism>
<evidence type="ECO:0000256" key="1">
    <source>
        <dbReference type="ARBA" id="ARBA00005239"/>
    </source>
</evidence>
<dbReference type="GO" id="GO:0019900">
    <property type="term" value="F:kinase binding"/>
    <property type="evidence" value="ECO:0007669"/>
    <property type="project" value="InterPro"/>
</dbReference>
<dbReference type="GO" id="GO:0050811">
    <property type="term" value="F:GABA receptor binding"/>
    <property type="evidence" value="ECO:0007669"/>
    <property type="project" value="TreeGrafter"/>
</dbReference>
<evidence type="ECO:0000313" key="7">
    <source>
        <dbReference type="Proteomes" id="UP000694402"/>
    </source>
</evidence>
<dbReference type="PANTHER" id="PTHR18935">
    <property type="entry name" value="GOLGIN SUBFAMILY A MEMBER 4-LIKE ISOFORM X1"/>
    <property type="match status" value="1"/>
</dbReference>
<evidence type="ECO:0000313" key="6">
    <source>
        <dbReference type="Ensembl" id="ENSOTSP00005116650.1"/>
    </source>
</evidence>
<dbReference type="PANTHER" id="PTHR18935:SF6">
    <property type="entry name" value="JANUS KINASE AND MICROTUBULE-INTERACTING PROTEIN 1"/>
    <property type="match status" value="1"/>
</dbReference>
<evidence type="ECO:0000259" key="5">
    <source>
        <dbReference type="Pfam" id="PF16034"/>
    </source>
</evidence>
<feature type="compositionally biased region" description="Polar residues" evidence="4">
    <location>
        <begin position="447"/>
        <end position="458"/>
    </location>
</feature>
<reference evidence="6" key="3">
    <citation type="submission" date="2025-09" db="UniProtKB">
        <authorList>
            <consortium name="Ensembl"/>
        </authorList>
    </citation>
    <scope>IDENTIFICATION</scope>
</reference>
<dbReference type="GO" id="GO:0008017">
    <property type="term" value="F:microtubule binding"/>
    <property type="evidence" value="ECO:0007669"/>
    <property type="project" value="InterPro"/>
</dbReference>
<evidence type="ECO:0000256" key="4">
    <source>
        <dbReference type="SAM" id="MobiDB-lite"/>
    </source>
</evidence>
<proteinExistence type="inferred from homology"/>
<feature type="coiled-coil region" evidence="3">
    <location>
        <begin position="337"/>
        <end position="408"/>
    </location>
</feature>
<dbReference type="Ensembl" id="ENSOTST00005195218.1">
    <property type="protein sequence ID" value="ENSOTSP00005116650.1"/>
    <property type="gene ID" value="ENSOTSG00005017153.2"/>
</dbReference>
<evidence type="ECO:0000256" key="2">
    <source>
        <dbReference type="ARBA" id="ARBA00023054"/>
    </source>
</evidence>
<evidence type="ECO:0000256" key="3">
    <source>
        <dbReference type="SAM" id="Coils"/>
    </source>
</evidence>
<name>A0AAZ3PJV5_ONCTS</name>
<dbReference type="GeneTree" id="ENSGT00940000153713"/>
<reference evidence="7" key="1">
    <citation type="journal article" date="2018" name="PLoS ONE">
        <title>Chinook salmon (Oncorhynchus tshawytscha) genome and transcriptome.</title>
        <authorList>
            <person name="Christensen K.A."/>
            <person name="Leong J.S."/>
            <person name="Sakhrani D."/>
            <person name="Biagi C.A."/>
            <person name="Minkley D.R."/>
            <person name="Withler R.E."/>
            <person name="Rondeau E.B."/>
            <person name="Koop B.F."/>
            <person name="Devlin R.H."/>
        </authorList>
    </citation>
    <scope>NUCLEOTIDE SEQUENCE [LARGE SCALE GENOMIC DNA]</scope>
</reference>
<accession>A0AAZ3PJV5</accession>
<dbReference type="Proteomes" id="UP000694402">
    <property type="component" value="Unassembled WGS sequence"/>
</dbReference>
<reference evidence="6" key="2">
    <citation type="submission" date="2025-08" db="UniProtKB">
        <authorList>
            <consortium name="Ensembl"/>
        </authorList>
    </citation>
    <scope>IDENTIFICATION</scope>
</reference>
<dbReference type="InterPro" id="IPR031994">
    <property type="entry name" value="JAKMIP_C"/>
</dbReference>
<dbReference type="AlphaFoldDB" id="A0AAZ3PJV5"/>
<feature type="compositionally biased region" description="Basic and acidic residues" evidence="4">
    <location>
        <begin position="251"/>
        <end position="266"/>
    </location>
</feature>
<feature type="coiled-coil region" evidence="3">
    <location>
        <begin position="26"/>
        <end position="97"/>
    </location>
</feature>
<dbReference type="Pfam" id="PF16034">
    <property type="entry name" value="JAKMIP_CC3"/>
    <property type="match status" value="1"/>
</dbReference>
<keyword evidence="2 3" id="KW-0175">Coiled coil</keyword>
<feature type="region of interest" description="Disordered" evidence="4">
    <location>
        <begin position="447"/>
        <end position="476"/>
    </location>
</feature>